<sequence length="510" mass="57734">MAMMLSMGVLGFVYWMPMTAKEAPYGIPDSHASLDGSNDVLHKESRNFVLENIYQSLTDNHDGIQGCIQDTHMMTIKDSDAADKDRNTWSSQLGWMPNGTHYAARGNIDVTLNKSLDDSQRSVTEMCQHAFANIIISEKFSLLCKLLSENFQEMKPDNFLSLSRIKIKMKDGVYERSPMLFYEDIQRVWKKLQGIGNELISLAKSLSDVSSTSYDEQFHPQESHFHGKPEQIEACGAYSVCTCRRCGGKADGRNCLVCDSCEEMYHVSCIEPVVKEIPSKSWYCASCSAAGMGSPHENCAVCERLNAPRNLCTQASDEKGSPTIENGSEFEEASNHIEDGFHQSPAGGKNVCFCKMCGSEVENGEKVKICEHILCPYKYYHVRCLTNNLLKSYGPRWYCPSCLCRTCFVDRDDDQIVLCDGCDHAYHMYCMSPPRTSIPRGKWFCRQCDVKIKEIRRAKRAYEKREKRLEKKAEADKRACENLEKKLDEKCEKESGNGRLDILLTAAFNL</sequence>
<evidence type="ECO:0000256" key="2">
    <source>
        <dbReference type="ARBA" id="ARBA00022771"/>
    </source>
</evidence>
<dbReference type="GO" id="GO:0000785">
    <property type="term" value="C:chromatin"/>
    <property type="evidence" value="ECO:0000318"/>
    <property type="project" value="GO_Central"/>
</dbReference>
<dbReference type="GO" id="GO:0003682">
    <property type="term" value="F:chromatin binding"/>
    <property type="evidence" value="ECO:0000318"/>
    <property type="project" value="GO_Central"/>
</dbReference>
<dbReference type="SUPFAM" id="SSF57903">
    <property type="entry name" value="FYVE/PHD zinc finger"/>
    <property type="match status" value="3"/>
</dbReference>
<feature type="coiled-coil region" evidence="5">
    <location>
        <begin position="452"/>
        <end position="493"/>
    </location>
</feature>
<evidence type="ECO:0000313" key="9">
    <source>
        <dbReference type="Proteomes" id="UP000008311"/>
    </source>
</evidence>
<reference evidence="9" key="1">
    <citation type="journal article" date="2010" name="Nat. Biotechnol.">
        <title>Draft genome sequence of the oilseed species Ricinus communis.</title>
        <authorList>
            <person name="Chan A.P."/>
            <person name="Crabtree J."/>
            <person name="Zhao Q."/>
            <person name="Lorenzi H."/>
            <person name="Orvis J."/>
            <person name="Puiu D."/>
            <person name="Melake-Berhan A."/>
            <person name="Jones K.M."/>
            <person name="Redman J."/>
            <person name="Chen G."/>
            <person name="Cahoon E.B."/>
            <person name="Gedil M."/>
            <person name="Stanke M."/>
            <person name="Haas B.J."/>
            <person name="Wortman J.R."/>
            <person name="Fraser-Liggett C.M."/>
            <person name="Ravel J."/>
            <person name="Rabinowicz P.D."/>
        </authorList>
    </citation>
    <scope>NUCLEOTIDE SEQUENCE [LARGE SCALE GENOMIC DNA]</scope>
    <source>
        <strain evidence="9">cv. Hale</strain>
    </source>
</reference>
<dbReference type="eggNOG" id="ENOG502QQIW">
    <property type="taxonomic scope" value="Eukaryota"/>
</dbReference>
<evidence type="ECO:0000256" key="6">
    <source>
        <dbReference type="SAM" id="SignalP"/>
    </source>
</evidence>
<evidence type="ECO:0000259" key="7">
    <source>
        <dbReference type="PROSITE" id="PS50016"/>
    </source>
</evidence>
<feature type="domain" description="PHD-type" evidence="7">
    <location>
        <begin position="240"/>
        <end position="290"/>
    </location>
</feature>
<dbReference type="PROSITE" id="PS50016">
    <property type="entry name" value="ZF_PHD_2"/>
    <property type="match status" value="2"/>
</dbReference>
<proteinExistence type="predicted"/>
<keyword evidence="1" id="KW-0479">Metal-binding</keyword>
<keyword evidence="6" id="KW-0732">Signal</keyword>
<evidence type="ECO:0000256" key="3">
    <source>
        <dbReference type="ARBA" id="ARBA00022833"/>
    </source>
</evidence>
<dbReference type="InParanoid" id="B9S2S4"/>
<dbReference type="Pfam" id="PF00628">
    <property type="entry name" value="PHD"/>
    <property type="match status" value="2"/>
</dbReference>
<feature type="domain" description="PHD-type" evidence="7">
    <location>
        <begin position="401"/>
        <end position="451"/>
    </location>
</feature>
<name>B9S2S4_RICCO</name>
<protein>
    <submittedName>
        <fullName evidence="8">DNA binding protein, putative</fullName>
    </submittedName>
</protein>
<keyword evidence="2 4" id="KW-0863">Zinc-finger</keyword>
<accession>B9S2S4</accession>
<dbReference type="Gene3D" id="2.30.30.1150">
    <property type="match status" value="1"/>
</dbReference>
<dbReference type="InterPro" id="IPR011011">
    <property type="entry name" value="Znf_FYVE_PHD"/>
</dbReference>
<dbReference type="GO" id="GO:0005634">
    <property type="term" value="C:nucleus"/>
    <property type="evidence" value="ECO:0000318"/>
    <property type="project" value="GO_Central"/>
</dbReference>
<evidence type="ECO:0000313" key="8">
    <source>
        <dbReference type="EMBL" id="EEF42079.1"/>
    </source>
</evidence>
<keyword evidence="3" id="KW-0862">Zinc</keyword>
<dbReference type="InterPro" id="IPR019787">
    <property type="entry name" value="Znf_PHD-finger"/>
</dbReference>
<keyword evidence="9" id="KW-1185">Reference proteome</keyword>
<dbReference type="SMART" id="SM00249">
    <property type="entry name" value="PHD"/>
    <property type="match status" value="3"/>
</dbReference>
<dbReference type="GO" id="GO:0006357">
    <property type="term" value="P:regulation of transcription by RNA polymerase II"/>
    <property type="evidence" value="ECO:0000318"/>
    <property type="project" value="GO_Central"/>
</dbReference>
<evidence type="ECO:0000256" key="1">
    <source>
        <dbReference type="ARBA" id="ARBA00022723"/>
    </source>
</evidence>
<dbReference type="Gene3D" id="3.30.40.10">
    <property type="entry name" value="Zinc/RING finger domain, C3HC4 (zinc finger)"/>
    <property type="match status" value="2"/>
</dbReference>
<dbReference type="Proteomes" id="UP000008311">
    <property type="component" value="Unassembled WGS sequence"/>
</dbReference>
<dbReference type="PROSITE" id="PS01359">
    <property type="entry name" value="ZF_PHD_1"/>
    <property type="match status" value="2"/>
</dbReference>
<feature type="signal peptide" evidence="6">
    <location>
        <begin position="1"/>
        <end position="20"/>
    </location>
</feature>
<dbReference type="GO" id="GO:0008270">
    <property type="term" value="F:zinc ion binding"/>
    <property type="evidence" value="ECO:0007669"/>
    <property type="project" value="UniProtKB-KW"/>
</dbReference>
<dbReference type="GO" id="GO:0003712">
    <property type="term" value="F:transcription coregulator activity"/>
    <property type="evidence" value="ECO:0000318"/>
    <property type="project" value="GO_Central"/>
</dbReference>
<dbReference type="PANTHER" id="PTHR47162">
    <property type="entry name" value="OS02G0192300 PROTEIN"/>
    <property type="match status" value="1"/>
</dbReference>
<dbReference type="EMBL" id="EQ973853">
    <property type="protein sequence ID" value="EEF42079.1"/>
    <property type="molecule type" value="Genomic_DNA"/>
</dbReference>
<organism evidence="8 9">
    <name type="scientific">Ricinus communis</name>
    <name type="common">Castor bean</name>
    <dbReference type="NCBI Taxonomy" id="3988"/>
    <lineage>
        <taxon>Eukaryota</taxon>
        <taxon>Viridiplantae</taxon>
        <taxon>Streptophyta</taxon>
        <taxon>Embryophyta</taxon>
        <taxon>Tracheophyta</taxon>
        <taxon>Spermatophyta</taxon>
        <taxon>Magnoliopsida</taxon>
        <taxon>eudicotyledons</taxon>
        <taxon>Gunneridae</taxon>
        <taxon>Pentapetalae</taxon>
        <taxon>rosids</taxon>
        <taxon>fabids</taxon>
        <taxon>Malpighiales</taxon>
        <taxon>Euphorbiaceae</taxon>
        <taxon>Acalyphoideae</taxon>
        <taxon>Acalypheae</taxon>
        <taxon>Ricinus</taxon>
    </lineage>
</organism>
<dbReference type="InterPro" id="IPR013083">
    <property type="entry name" value="Znf_RING/FYVE/PHD"/>
</dbReference>
<dbReference type="PANTHER" id="PTHR47162:SF9">
    <property type="entry name" value="PHD FINGER PROTEIN EHD3-LIKE"/>
    <property type="match status" value="1"/>
</dbReference>
<dbReference type="GO" id="GO:0004402">
    <property type="term" value="F:histone acetyltransferase activity"/>
    <property type="evidence" value="ECO:0000318"/>
    <property type="project" value="GO_Central"/>
</dbReference>
<dbReference type="AlphaFoldDB" id="B9S2S4"/>
<keyword evidence="5" id="KW-0175">Coiled coil</keyword>
<gene>
    <name evidence="8" type="ORF">RCOM_0561470</name>
</gene>
<evidence type="ECO:0000256" key="5">
    <source>
        <dbReference type="SAM" id="Coils"/>
    </source>
</evidence>
<dbReference type="InterPro" id="IPR019786">
    <property type="entry name" value="Zinc_finger_PHD-type_CS"/>
</dbReference>
<dbReference type="STRING" id="3988.B9S2S4"/>
<feature type="chain" id="PRO_5005666339" evidence="6">
    <location>
        <begin position="21"/>
        <end position="510"/>
    </location>
</feature>
<evidence type="ECO:0000256" key="4">
    <source>
        <dbReference type="PROSITE-ProRule" id="PRU00146"/>
    </source>
</evidence>
<dbReference type="InterPro" id="IPR001965">
    <property type="entry name" value="Znf_PHD"/>
</dbReference>